<protein>
    <submittedName>
        <fullName evidence="1">Uncharacterized protein</fullName>
    </submittedName>
</protein>
<dbReference type="Proteomes" id="UP000266669">
    <property type="component" value="Unassembled WGS sequence"/>
</dbReference>
<name>A0A8B3CTF9_9LEPT</name>
<comment type="caution">
    <text evidence="1">The sequence shown here is derived from an EMBL/GenBank/DDBJ whole genome shotgun (WGS) entry which is preliminary data.</text>
</comment>
<dbReference type="EMBL" id="QHCS01000001">
    <property type="protein sequence ID" value="RHX87514.1"/>
    <property type="molecule type" value="Genomic_DNA"/>
</dbReference>
<gene>
    <name evidence="1" type="ORF">DLM78_00405</name>
</gene>
<accession>A0A8B3CTF9</accession>
<proteinExistence type="predicted"/>
<evidence type="ECO:0000313" key="1">
    <source>
        <dbReference type="EMBL" id="RHX87514.1"/>
    </source>
</evidence>
<reference evidence="2" key="1">
    <citation type="submission" date="2018-05" db="EMBL/GenBank/DDBJ databases">
        <title>Leptospira yasudae sp. nov. and Leptospira stimsonii sp. nov., two pathogenic species of the genus Leptospira isolated from environmental sources.</title>
        <authorList>
            <person name="Casanovas-Massana A."/>
            <person name="Hamond C."/>
            <person name="Santos L.A."/>
            <person name="Hacker K.P."/>
            <person name="Balassiano I."/>
            <person name="Medeiros M.A."/>
            <person name="Reis M.G."/>
            <person name="Ko A.I."/>
            <person name="Wunder E.A."/>
        </authorList>
    </citation>
    <scope>NUCLEOTIDE SEQUENCE [LARGE SCALE GENOMIC DNA]</scope>
    <source>
        <strain evidence="2">AMB6-RJ</strain>
    </source>
</reference>
<dbReference type="AlphaFoldDB" id="A0A8B3CTF9"/>
<organism evidence="1 2">
    <name type="scientific">Leptospira stimsonii</name>
    <dbReference type="NCBI Taxonomy" id="2202203"/>
    <lineage>
        <taxon>Bacteria</taxon>
        <taxon>Pseudomonadati</taxon>
        <taxon>Spirochaetota</taxon>
        <taxon>Spirochaetia</taxon>
        <taxon>Leptospirales</taxon>
        <taxon>Leptospiraceae</taxon>
        <taxon>Leptospira</taxon>
    </lineage>
</organism>
<sequence length="82" mass="9939">MWELLRFRSTNTSFKNARKWKRNRRGTISNFFFAFWGNFEFEPLRPISKTISISYEEVRLQIEKNLEPISRKSFYPSNKKAA</sequence>
<evidence type="ECO:0000313" key="2">
    <source>
        <dbReference type="Proteomes" id="UP000266669"/>
    </source>
</evidence>